<evidence type="ECO:0000256" key="23">
    <source>
        <dbReference type="ARBA" id="ARBA00023046"/>
    </source>
</evidence>
<comment type="PTM">
    <text evidence="32">Highly glycosylated by host. The high number of glycan on the protein is reffered to as 'glycan shield' because it contributes to hide protein sequence from adaptive immune system.</text>
</comment>
<comment type="miscellaneous">
    <text evidence="32">HIV-1 lineages are divided in three main groups, M (for Major), O (for Outlier), and N (for New, or Non-M, Non-O). The vast majority of strains found worldwide belong to the group M. Group O seems to be endemic to and largely confined to Cameroon and neighboring countries in West Central Africa, where these viruses represent a small minority of HIV-1 strains. The group N is represented by a limited number of isolates from Cameroonian persons. The group M is further subdivided in 9 clades or subtypes (A to D, F to H, J and K).</text>
</comment>
<evidence type="ECO:0000256" key="12">
    <source>
        <dbReference type="ARBA" id="ARBA00022595"/>
    </source>
</evidence>
<keyword evidence="21 32" id="KW-1164">Virus endocytosis by host</keyword>
<dbReference type="FunFam" id="2.170.40.20:FF:000004">
    <property type="entry name" value="Envelope glycoprotein gp160"/>
    <property type="match status" value="1"/>
</dbReference>
<evidence type="ECO:0000256" key="11">
    <source>
        <dbReference type="ARBA" id="ARBA00022581"/>
    </source>
</evidence>
<feature type="region of interest" description="CD4-binding loop" evidence="32">
    <location>
        <begin position="358"/>
        <end position="368"/>
    </location>
</feature>
<evidence type="ECO:0000256" key="4">
    <source>
        <dbReference type="ARBA" id="ARBA00004563"/>
    </source>
</evidence>
<dbReference type="Gene3D" id="2.170.40.20">
    <property type="entry name" value="Human immunodeficiency virus 1, Gp160, envelope glycoprotein"/>
    <property type="match status" value="2"/>
</dbReference>
<keyword evidence="11 32" id="KW-0945">Host-virus interaction</keyword>
<dbReference type="HAMAP" id="MF_04083">
    <property type="entry name" value="HIV_ENV"/>
    <property type="match status" value="1"/>
</dbReference>
<dbReference type="InterPro" id="IPR000328">
    <property type="entry name" value="GP41-like"/>
</dbReference>
<evidence type="ECO:0000256" key="20">
    <source>
        <dbReference type="ARBA" id="ARBA00022879"/>
    </source>
</evidence>
<keyword evidence="26 32" id="KW-0564">Palmitate</keyword>
<keyword evidence="19 32" id="KW-1043">Host membrane</keyword>
<dbReference type="SUPFAM" id="SSF56502">
    <property type="entry name" value="gp120 core"/>
    <property type="match status" value="2"/>
</dbReference>
<feature type="short sequence motif" description="YXXL motif; contains endocytosis signal" evidence="32">
    <location>
        <begin position="701"/>
        <end position="704"/>
    </location>
</feature>
<protein>
    <recommendedName>
        <fullName evidence="32">Envelope glycoprotein gp160</fullName>
    </recommendedName>
    <alternativeName>
        <fullName evidence="32">Env polyprotein</fullName>
    </alternativeName>
    <component>
        <recommendedName>
            <fullName evidence="32">Surface protein gp120</fullName>
            <shortName evidence="32">SU</shortName>
        </recommendedName>
        <alternativeName>
            <fullName evidence="32">Glycoprotein 120</fullName>
            <shortName evidence="32">gp120</shortName>
        </alternativeName>
    </component>
    <component>
        <recommendedName>
            <fullName evidence="32">Transmembrane protein gp41</fullName>
            <shortName evidence="32">TM</shortName>
        </recommendedName>
        <alternativeName>
            <fullName evidence="32">Glycoprotein 41</fullName>
            <shortName evidence="32">gp41</shortName>
        </alternativeName>
    </component>
</protein>
<evidence type="ECO:0000256" key="32">
    <source>
        <dbReference type="HAMAP-Rule" id="MF_04083"/>
    </source>
</evidence>
<evidence type="ECO:0000256" key="9">
    <source>
        <dbReference type="ARBA" id="ARBA00022511"/>
    </source>
</evidence>
<evidence type="ECO:0000256" key="24">
    <source>
        <dbReference type="ARBA" id="ARBA00023054"/>
    </source>
</evidence>
<feature type="domain" description="Retroviral envelope protein GP41-like" evidence="35">
    <location>
        <begin position="519"/>
        <end position="710"/>
    </location>
</feature>
<comment type="domain">
    <text evidence="32">The membrane proximal external region (MPER) present in gp41 is a tryptophan-rich region recognized by the antibodies 2F5, Z13, and 4E10. MPER seems to play a role in fusion.</text>
</comment>
<comment type="domain">
    <text evidence="32 33">The 17 amino acids long immunosuppressive region is present in many retroviral envelope proteins. Synthetic peptides derived from this relatively conserved sequence inhibit immune function in vitro and in vivo.</text>
</comment>
<comment type="PTM">
    <text evidence="32">Specific enzymatic cleavages in vivo yield mature proteins. Envelope glycoproteins are synthesized as a inactive precursor that is heavily N-glycosylated and processed likely by host cell furin in the Golgi to yield the mature SU and TM proteins. The cleavage site between SU and TM requires the minimal sequence [KR]-X-[KR]-R. About 2 of the 9 disulfide bonds of gp41 are reduced by P4HB/PDI, following binding to CD4 receptor.</text>
</comment>
<feature type="region of interest" description="Fusion peptide" evidence="32">
    <location>
        <begin position="501"/>
        <end position="521"/>
    </location>
</feature>
<dbReference type="InterPro" id="IPR037527">
    <property type="entry name" value="Gp160"/>
</dbReference>
<feature type="disulfide bond" evidence="32">
    <location>
        <begin position="214"/>
        <end position="243"/>
    </location>
</feature>
<keyword evidence="17 32" id="KW-1161">Viral attachment to host cell</keyword>
<dbReference type="GO" id="GO:0016020">
    <property type="term" value="C:membrane"/>
    <property type="evidence" value="ECO:0007669"/>
    <property type="project" value="UniProtKB-UniRule"/>
</dbReference>
<evidence type="ECO:0000256" key="29">
    <source>
        <dbReference type="ARBA" id="ARBA00023280"/>
    </source>
</evidence>
<dbReference type="CDD" id="cd09909">
    <property type="entry name" value="HIV-1-like_HR1-HR2"/>
    <property type="match status" value="1"/>
</dbReference>
<comment type="subcellular location">
    <molecule>Transmembrane protein gp41</molecule>
    <subcellularLocation>
        <location evidence="32">Virion membrane</location>
        <topology evidence="32">Single-pass type I membrane protein</topology>
    </subcellularLocation>
    <subcellularLocation>
        <location evidence="32">Host cell membrane</location>
        <topology evidence="32">Single-pass type I membrane protein</topology>
    </subcellularLocation>
    <subcellularLocation>
        <location evidence="32">Host endosome membrane</location>
        <topology evidence="32">Single-pass type I membrane protein</topology>
    </subcellularLocation>
    <text evidence="32">It is probably concentrated at the site of budding and incorporated into the virions possibly by contacts between the cytoplasmic tail of Env and the N-terminus of Gag.</text>
</comment>
<dbReference type="GO" id="GO:0005198">
    <property type="term" value="F:structural molecule activity"/>
    <property type="evidence" value="ECO:0007669"/>
    <property type="project" value="UniProtKB-UniRule"/>
</dbReference>
<keyword evidence="29 32" id="KW-0899">Viral immunoevasion</keyword>
<keyword evidence="28 32" id="KW-0325">Glycoprotein</keyword>
<feature type="transmembrane region" description="Helical" evidence="33">
    <location>
        <begin position="501"/>
        <end position="524"/>
    </location>
</feature>
<dbReference type="InterPro" id="IPR036377">
    <property type="entry name" value="Gp120_core_sf"/>
</dbReference>
<evidence type="ECO:0000256" key="5">
    <source>
        <dbReference type="ARBA" id="ARBA00004578"/>
    </source>
</evidence>
<dbReference type="FunFam" id="2.170.40.20:FF:000003">
    <property type="entry name" value="Envelope glycoprotein gp160"/>
    <property type="match status" value="1"/>
</dbReference>
<keyword evidence="23 32" id="KW-1039">Host endosome</keyword>
<evidence type="ECO:0000256" key="13">
    <source>
        <dbReference type="ARBA" id="ARBA00022685"/>
    </source>
</evidence>
<evidence type="ECO:0000256" key="28">
    <source>
        <dbReference type="ARBA" id="ARBA00023180"/>
    </source>
</evidence>
<comment type="subcellular location">
    <molecule>Surface protein gp120</molecule>
    <subcellularLocation>
        <location evidence="32">Virion membrane</location>
        <topology evidence="32">Peripheral membrane protein</topology>
    </subcellularLocation>
    <subcellularLocation>
        <location evidence="32">Host cell membrane</location>
        <topology evidence="32">Peripheral membrane protein</topology>
    </subcellularLocation>
    <subcellularLocation>
        <location evidence="32">Host endosome membrane</location>
        <topology evidence="32">Single-pass type I membrane protein</topology>
    </subcellularLocation>
    <text evidence="32">The surface protein is not anchored to the viral envelope, but associates with the extravirion surface through its binding to TM. It is probably concentrated at the site of budding and incorporated into the virions possibly by contacts between the cytoplasmic tail of Env and the N-terminus of Gag.</text>
</comment>
<feature type="region of interest" description="MPER; binding to GalCer" evidence="32">
    <location>
        <begin position="651"/>
        <end position="672"/>
    </location>
</feature>
<keyword evidence="20 32" id="KW-0261">Viral envelope protein</keyword>
<evidence type="ECO:0000256" key="14">
    <source>
        <dbReference type="ARBA" id="ARBA00022692"/>
    </source>
</evidence>
<dbReference type="GO" id="GO:1903908">
    <property type="term" value="P:positive regulation of plasma membrane raft polarization"/>
    <property type="evidence" value="ECO:0007669"/>
    <property type="project" value="UniProtKB-UniRule"/>
</dbReference>
<feature type="chain" id="PRO_5027191095" description="Envelope glycoprotein gp160" evidence="32">
    <location>
        <begin position="32"/>
        <end position="852"/>
    </location>
</feature>
<feature type="region of interest" description="V2" evidence="32">
    <location>
        <begin position="153"/>
        <end position="192"/>
    </location>
</feature>
<feature type="disulfide bond" evidence="32">
    <location>
        <begin position="587"/>
        <end position="593"/>
    </location>
</feature>
<name>A0A6M6B887_HV1</name>
<dbReference type="Gene3D" id="1.20.5.490">
    <property type="entry name" value="Single helix bin"/>
    <property type="match status" value="1"/>
</dbReference>
<proteinExistence type="inferred from homology"/>
<evidence type="ECO:0000256" key="19">
    <source>
        <dbReference type="ARBA" id="ARBA00022870"/>
    </source>
</evidence>
<dbReference type="GO" id="GO:0019031">
    <property type="term" value="C:viral envelope"/>
    <property type="evidence" value="ECO:0007669"/>
    <property type="project" value="UniProtKB-KW"/>
</dbReference>
<dbReference type="GO" id="GO:0020002">
    <property type="term" value="C:host cell plasma membrane"/>
    <property type="evidence" value="ECO:0007669"/>
    <property type="project" value="UniProtKB-SubCell"/>
</dbReference>
<evidence type="ECO:0000256" key="26">
    <source>
        <dbReference type="ARBA" id="ARBA00023139"/>
    </source>
</evidence>
<dbReference type="GO" id="GO:0052031">
    <property type="term" value="P:symbiont-mediated perturbation of host defense response"/>
    <property type="evidence" value="ECO:0007669"/>
    <property type="project" value="UniProtKB-UniRule"/>
</dbReference>
<comment type="function">
    <text evidence="32">Surface protein gp120: Attaches the virus to the host lymphoid cell by binding to the primary receptor CD4. This interaction induces a structural rearrangement creating a high affinity binding site for a chemokine coreceptor like CXCR4 and/or CCR5. Acts as a ligand for CD209/DC-SIGN and CLEC4M/DC-SIGNR, which are respectively found on dendritic cells (DCs), and on endothelial cells of liver sinusoids and lymph node sinuses. These interactions allow capture of viral particles at mucosal surfaces by these cells and subsequent transmission to permissive cells. HIV subverts the migration properties of dendritic cells to gain access to CD4+ T-cells in lymph nodes. Virus transmission to permissive T-cells occurs either in trans (without DCs infection, through viral capture and transmission), or in cis (following DCs productive infection, through the usual CD4-gp120 interaction), thereby inducing a robust infection. In trans infection, bound virions remain infectious over days and it is proposed that they are not degraded, but protected in non-lysosomal acidic organelles within the DCs close to the cell membrane thus contributing to the viral infectious potential during DCs' migration from the periphery to the lymphoid tissues. On arrival at lymphoid tissues, intact virions recycle back to DCs' cell surface allowing virus transmission to CD4+ T-cells.</text>
</comment>
<keyword evidence="7 32" id="KW-1168">Fusion of virus membrane with host membrane</keyword>
<evidence type="ECO:0000256" key="16">
    <source>
        <dbReference type="ARBA" id="ARBA00022729"/>
    </source>
</evidence>
<evidence type="ECO:0000256" key="8">
    <source>
        <dbReference type="ARBA" id="ARBA00022510"/>
    </source>
</evidence>
<comment type="subunit">
    <text evidence="32">The mature envelope protein (Env) consists of a homotrimer of non-covalently associated gp120-gp41 heterodimers. The resulting complex protrudes from the virus surface as a spike. There seems to be as few as 10 spikes on the average virion. Surface protein gp120 interacts with host CD4, CCR5 and CXCR4. Gp120 also interacts with the C-type lectins CD209/DC-SIGN and CLEC4M/DC-SIGNR (collectively referred to as DC-SIGN(R)). Gp120 and gp41 interact with GalCer. Gp120 interacts with host ITGA4/ITGB7 complex; on CD4+ T-cells, this interaction results in rapid activation of integrin ITGAL/LFA-1, which facilitates efficient cell-to-cell spreading of HIV-1. Gp120 interacts with cell-associated heparan sulfate; this interaction increases virus infectivity on permissive cells and may be involved in infection of CD4- cells.</text>
</comment>
<keyword evidence="31 32" id="KW-1160">Virus entry into host cell</keyword>
<keyword evidence="9 32" id="KW-1032">Host cell membrane</keyword>
<dbReference type="GO" id="GO:0039654">
    <property type="term" value="P:fusion of virus membrane with host endosome membrane"/>
    <property type="evidence" value="ECO:0007669"/>
    <property type="project" value="UniProtKB-UniRule"/>
</dbReference>
<comment type="caution">
    <text evidence="32 33">Lacks conserved residue(s) required for the propagation of feature annotation.</text>
</comment>
<evidence type="ECO:0000256" key="3">
    <source>
        <dbReference type="ARBA" id="ARBA00004505"/>
    </source>
</evidence>
<dbReference type="GO" id="GO:0019062">
    <property type="term" value="P:virion attachment to host cell"/>
    <property type="evidence" value="ECO:0007669"/>
    <property type="project" value="UniProtKB-UniRule"/>
</dbReference>
<keyword evidence="14 32" id="KW-0812">Transmembrane</keyword>
<keyword evidence="24 32" id="KW-0175">Coiled coil</keyword>
<feature type="topological domain" description="Cytoplasmic" evidence="32">
    <location>
        <begin position="695"/>
        <end position="852"/>
    </location>
</feature>
<evidence type="ECO:0000256" key="22">
    <source>
        <dbReference type="ARBA" id="ARBA00022989"/>
    </source>
</evidence>
<keyword evidence="16 32" id="KW-0732">Signal</keyword>
<dbReference type="GO" id="GO:1903911">
    <property type="term" value="P:positive regulation of receptor clustering"/>
    <property type="evidence" value="ECO:0007669"/>
    <property type="project" value="UniProtKB-UniRule"/>
</dbReference>
<evidence type="ECO:0000259" key="35">
    <source>
        <dbReference type="Pfam" id="PF00517"/>
    </source>
</evidence>
<dbReference type="FunFam" id="1.10.287.210:FF:000001">
    <property type="entry name" value="Envelope glycoprotein gp160"/>
    <property type="match status" value="1"/>
</dbReference>
<keyword evidence="8 32" id="KW-1170">Fusion of virus membrane with host endosomal membrane</keyword>
<evidence type="ECO:0000256" key="1">
    <source>
        <dbReference type="ARBA" id="ARBA00004402"/>
    </source>
</evidence>
<comment type="domain">
    <text evidence="32">The YXXL motif is involved in determining the exact site of viral release at the surface of infected mononuclear cells and promotes endocytosis. YXXL and di-leucine endocytosis motifs interact directly or indirectly with the clathrin adapter complexes, opperate independently, and their activities are not additive.</text>
</comment>
<comment type="function">
    <text evidence="32">Envelope glycoprotein gp160: Oligomerizes in the host endoplasmic reticulum into predominantly trimers. In a second time, gp160 transits in the host Golgi, where glycosylation is completed. The precursor is then proteolytically cleaved in the trans-Golgi and thereby activated by cellular furin or furin-like proteases to produce gp120 and gp41.</text>
</comment>
<feature type="site" description="Cleavage; by host furin" evidence="32">
    <location>
        <begin position="500"/>
        <end position="501"/>
    </location>
</feature>
<gene>
    <name evidence="32 36" type="primary">env</name>
</gene>
<keyword evidence="27 32" id="KW-1015">Disulfide bond</keyword>
<dbReference type="Pfam" id="PF00516">
    <property type="entry name" value="GP120"/>
    <property type="match status" value="2"/>
</dbReference>
<evidence type="ECO:0000256" key="7">
    <source>
        <dbReference type="ARBA" id="ARBA00022506"/>
    </source>
</evidence>
<evidence type="ECO:0000259" key="34">
    <source>
        <dbReference type="Pfam" id="PF00516"/>
    </source>
</evidence>
<evidence type="ECO:0000256" key="15">
    <source>
        <dbReference type="ARBA" id="ARBA00022703"/>
    </source>
</evidence>
<comment type="domain">
    <text evidence="32">The CD4-binding region is targeted by the antibody b12.</text>
</comment>
<evidence type="ECO:0000256" key="2">
    <source>
        <dbReference type="ARBA" id="ARBA00004433"/>
    </source>
</evidence>
<accession>A0A6M6B887</accession>
<dbReference type="GO" id="GO:0055036">
    <property type="term" value="C:virion membrane"/>
    <property type="evidence" value="ECO:0007669"/>
    <property type="project" value="UniProtKB-SubCell"/>
</dbReference>
<evidence type="ECO:0000313" key="36">
    <source>
        <dbReference type="EMBL" id="QJX44333.1"/>
    </source>
</evidence>
<organismHost>
    <name type="scientific">Homo sapiens</name>
    <name type="common">Human</name>
    <dbReference type="NCBI Taxonomy" id="9606"/>
</organismHost>
<comment type="domain">
    <text evidence="32">Some of the most genetically diverse regions of the viral genome are present in Env. They are called variable regions 1 through 5 (V1 through V5). Coreceptor usage of gp120 is determined mainly by the primary structure of the third variable region (V3) in the outer domain of gp120. The sequence of V3 determines which coreceptor, CCR5 and/or CXCR4 (corresponding to R5/macrophage, X4/T cell and R5X4/T cell and macrophage tropism), is used to trigger the fusion potential of the Env complex, and hence which cells the virus can infect. Binding to CCR5 involves a region adjacent in addition to V3.</text>
</comment>
<evidence type="ECO:0000256" key="27">
    <source>
        <dbReference type="ARBA" id="ARBA00023157"/>
    </source>
</evidence>
<keyword evidence="22 32" id="KW-1133">Transmembrane helix</keyword>
<sequence>MRVMGIMRNYQHWWIWGILGFWMLMICNVKGSLWVTVYYGVPVWREAKTTLFCASDAKAYKQEVHNVWATHACVPTDPNPQEIVLENVTENFNMWKNDMVDQMHEDIISLWDQFLKPCVKLTPLCVTLKCKPASRNYSNVTYDAELDGTIKNCSFNMTTEIRDKKKGVNALFYKIDIVPLDGSNTTYRLINCNTSTLTQACPKVSFDPIPIHYCAPAGYAILKYNNETFNGTGLCNNVSTVQCTHGIRPVVSTQLLLNGSQAKEDIVIRFESMTNNAKTIIVHLNESVKIICIRPNNNTRKSIRIGPGQTFYATGDIIGDIRQAHCNISGGEWNKTLHRVSEKLRGHFPNKNITFEPSSGGDLEITTHSFNCRGEFFYCNTSKLFNMSNGTFHWPNNKTNETITLPCRIKQIINMWQEVGRAMYAPPIEGNITCESNITGLLLTRDGGNNSTESEIFRPGGGNMRDNWRSELYKYKVVEIKPLGIAPTEARRRVVKREKRAVGIGAVFLGFLGAAGSTMGAASITLTVQARKLLSGIVQQQSNLLKAIEAQQHMLQLTVWGIKQLQTRVLALERYLRDQQLLGIWGCSGKLICTTNVPWNSSWSNRTQTDIWQNLTWMEWDREISNYSDTIYRLLEISQNQQEQNEKDLLALDSWKNLWTWFDISNWLWYIKIFIMIVGGLIGLRIIFAVLSIVNRVRQGYSPLSFQTLTPNPRELDRLGRIDEGGGEQDKDRSIRLVIGFLALAWDDLRSLCLFCYHRLRDFILVTARVVELLGRNSLRGLQRGWEILKYLGNLVQYWGLELKKSAISLLDTTAVAVAEGTDRIIEVAQGICRAIRNIPRRIRQGFETALL</sequence>
<comment type="function">
    <text evidence="32">Transmembrane protein gp41: Acts as a class I viral fusion protein. Under the current model, the protein has at least 3 conformational states: pre-fusion native state, pre-hairpin intermediate state, and post-fusion hairpin state. During fusion of viral and target intracellular membranes, the coiled coil regions (heptad repeats) assume a trimer-of-hairpins structure, positioning the fusion peptide in close proximity to the C-terminal region of the ectodomain. The formation of this structure appears to drive apposition and subsequent fusion of viral and target cell membranes. Complete fusion occurs in host cell endosomes and is dynamin-dependent, however some lipid transfer might occur at the plasma membrane. The virus undergoes clathrin-dependent internalization long before endosomal fusion, thus minimizing the surface exposure of conserved viral epitopes during fusion and reducing the efficacy of inhibitors targeting these epitopes. Membranes fusion leads to delivery of the nucleocapsid into the cytoplasm.</text>
</comment>
<keyword evidence="30 32" id="KW-0449">Lipoprotein</keyword>
<feature type="region of interest" description="Immunosuppression" evidence="32">
    <location>
        <begin position="563"/>
        <end position="581"/>
    </location>
</feature>
<feature type="coiled-coil region" evidence="32">
    <location>
        <begin position="622"/>
        <end position="656"/>
    </location>
</feature>
<dbReference type="Gene3D" id="1.10.287.210">
    <property type="match status" value="1"/>
</dbReference>
<keyword evidence="10 32" id="KW-1165">Clathrin-mediated endocytosis of virus by host</keyword>
<feature type="lipid moiety-binding region" description="S-palmitoyl cysteine; by host" evidence="32">
    <location>
        <position position="753"/>
    </location>
</feature>
<dbReference type="GO" id="GO:0075512">
    <property type="term" value="P:clathrin-dependent endocytosis of virus by host cell"/>
    <property type="evidence" value="ECO:0007669"/>
    <property type="project" value="UniProtKB-UniRule"/>
</dbReference>
<evidence type="ECO:0000256" key="18">
    <source>
        <dbReference type="ARBA" id="ARBA00022844"/>
    </source>
</evidence>
<evidence type="ECO:0000256" key="17">
    <source>
        <dbReference type="ARBA" id="ARBA00022804"/>
    </source>
</evidence>
<evidence type="ECO:0000256" key="33">
    <source>
        <dbReference type="RuleBase" id="RU363095"/>
    </source>
</evidence>
<feature type="chain" id="PRO_5027191096" description="Transmembrane protein gp41" evidence="32">
    <location>
        <begin position="501"/>
        <end position="852"/>
    </location>
</feature>
<keyword evidence="13 32" id="KW-0165">Cleavage on pair of basic residues</keyword>
<evidence type="ECO:0000256" key="30">
    <source>
        <dbReference type="ARBA" id="ARBA00023288"/>
    </source>
</evidence>
<evidence type="ECO:0000256" key="31">
    <source>
        <dbReference type="ARBA" id="ARBA00023296"/>
    </source>
</evidence>
<dbReference type="Pfam" id="PF00517">
    <property type="entry name" value="GP41"/>
    <property type="match status" value="1"/>
</dbReference>
<feature type="domain" description="Human immunodeficiency virus 1 envelope glycoprotein Gp120" evidence="34">
    <location>
        <begin position="33"/>
        <end position="133"/>
    </location>
</feature>
<reference evidence="36" key="1">
    <citation type="journal article" date="2020" name="PLoS Pathog.">
        <title>HIV-1 variants are archived throughout infection and persist in the reservoir.</title>
        <authorList>
            <person name="Brooks K."/>
            <person name="Jones B.R."/>
            <person name="Dilernia D.A."/>
            <person name="Wilkins D.J."/>
            <person name="Claiborne D.T."/>
            <person name="McInally S."/>
            <person name="Gilmour J."/>
            <person name="Kilembe W."/>
            <person name="Joy J.B."/>
            <person name="Allen S.A."/>
            <person name="Brumme Z.L."/>
            <person name="Hunter E."/>
        </authorList>
    </citation>
    <scope>NUCLEOTIDE SEQUENCE</scope>
    <source>
        <strain evidence="36">ZMN133M_16Nov2011_2A_19_E</strain>
    </source>
</reference>
<dbReference type="GO" id="GO:0019064">
    <property type="term" value="P:fusion of virus membrane with host plasma membrane"/>
    <property type="evidence" value="ECO:0007669"/>
    <property type="project" value="UniProtKB-UniRule"/>
</dbReference>
<feature type="region of interest" description="V5" evidence="32">
    <location>
        <begin position="450"/>
        <end position="460"/>
    </location>
</feature>
<evidence type="ECO:0000256" key="6">
    <source>
        <dbReference type="ARBA" id="ARBA00004650"/>
    </source>
</evidence>
<feature type="domain" description="Human immunodeficiency virus 1 envelope glycoprotein Gp120" evidence="34">
    <location>
        <begin position="149"/>
        <end position="500"/>
    </location>
</feature>
<evidence type="ECO:0000256" key="21">
    <source>
        <dbReference type="ARBA" id="ARBA00022890"/>
    </source>
</evidence>
<comment type="PTM">
    <text evidence="32">Palmitoylation of the transmembrane protein and of Env polyprotein (prior to its proteolytic cleavage) is essential for their association with host cell membrane lipid rafts. Palmitoylation is therefore required for envelope trafficking to classical lipid rafts, but not for viral replication.</text>
</comment>
<feature type="short sequence motif" description="Di-leucine internalization motif" evidence="32">
    <location>
        <begin position="851"/>
        <end position="852"/>
    </location>
</feature>
<feature type="disulfide bond" evidence="32">
    <location>
        <begin position="53"/>
        <end position="73"/>
    </location>
</feature>
<dbReference type="EMBL" id="MT195524">
    <property type="protein sequence ID" value="QJX44333.1"/>
    <property type="molecule type" value="Genomic_DNA"/>
</dbReference>
<feature type="transmembrane region" description="Helical" evidence="33">
    <location>
        <begin position="667"/>
        <end position="694"/>
    </location>
</feature>
<organism evidence="36">
    <name type="scientific">Human immunodeficiency virus type 1</name>
    <name type="common">HIV-1</name>
    <dbReference type="NCBI Taxonomy" id="11676"/>
    <lineage>
        <taxon>Viruses</taxon>
        <taxon>Riboviria</taxon>
        <taxon>Pararnavirae</taxon>
        <taxon>Artverviricota</taxon>
        <taxon>Revtraviricetes</taxon>
        <taxon>Ortervirales</taxon>
        <taxon>Retroviridae</taxon>
        <taxon>Orthoretrovirinae</taxon>
        <taxon>Lentivirus</taxon>
        <taxon>Lentivirus humimdef1</taxon>
    </lineage>
</organism>
<comment type="subcellular location">
    <subcellularLocation>
        <location evidence="3">Host cell membrane</location>
        <topology evidence="3">Peripheral membrane protein</topology>
    </subcellularLocation>
    <subcellularLocation>
        <location evidence="1">Host cell membrane</location>
        <topology evidence="1">Single-pass type I membrane protein</topology>
    </subcellularLocation>
    <subcellularLocation>
        <location evidence="2">Host endosome membrane</location>
        <topology evidence="2">Peripheral membrane protein</topology>
    </subcellularLocation>
    <subcellularLocation>
        <location evidence="5">Host endosome membrane</location>
        <topology evidence="5">Single-pass type I membrane protein</topology>
    </subcellularLocation>
    <subcellularLocation>
        <location evidence="6">Virion membrane</location>
        <topology evidence="6">Peripheral membrane protein</topology>
    </subcellularLocation>
    <subcellularLocation>
        <location evidence="4">Virion membrane</location>
        <topology evidence="4">Single-pass type I membrane protein</topology>
    </subcellularLocation>
</comment>
<feature type="transmembrane region" description="Helical" evidence="33">
    <location>
        <begin position="13"/>
        <end position="41"/>
    </location>
</feature>
<dbReference type="GO" id="GO:0044175">
    <property type="term" value="C:host cell endosome membrane"/>
    <property type="evidence" value="ECO:0007669"/>
    <property type="project" value="UniProtKB-SubCell"/>
</dbReference>
<keyword evidence="18 32" id="KW-0946">Virion</keyword>
<comment type="similarity">
    <text evidence="32">Belongs to the HIV-1 env protein family.</text>
</comment>
<dbReference type="GO" id="GO:0019082">
    <property type="term" value="P:viral protein processing"/>
    <property type="evidence" value="ECO:0007669"/>
    <property type="project" value="UniProtKB-UniRule"/>
</dbReference>
<dbReference type="SUPFAM" id="SSF58069">
    <property type="entry name" value="Virus ectodomain"/>
    <property type="match status" value="1"/>
</dbReference>
<evidence type="ECO:0000256" key="10">
    <source>
        <dbReference type="ARBA" id="ARBA00022570"/>
    </source>
</evidence>
<keyword evidence="25 32" id="KW-0472">Membrane</keyword>
<keyword evidence="12 32" id="KW-1162">Viral penetration into host cytoplasm</keyword>
<keyword evidence="15 32" id="KW-0053">Apoptosis</keyword>
<feature type="lipid moiety-binding region" description="S-palmitoyl cysteine; by host" evidence="32">
    <location>
        <position position="833"/>
    </location>
</feature>
<dbReference type="InterPro" id="IPR000777">
    <property type="entry name" value="HIV1_Gp120"/>
</dbReference>
<evidence type="ECO:0000256" key="25">
    <source>
        <dbReference type="ARBA" id="ARBA00023136"/>
    </source>
</evidence>
<comment type="miscellaneous">
    <text evidence="32">Inhibitors targeting HIV-1 viral envelope proteins are used as antiretroviral drugs. Attachment of virions to the cell surface via non-specific interactions and CD4 binding can be blocked by inhibitors that include cyanovirin-N, cyclotriazadisulfonamide analogs, PRO 2000, TNX 355 and PRO 542. In addition, BMS 806 can block CD4-induced conformational changes. Env interactions with the coreceptor molecules can be targeted by CCR5 antagonists including SCH-D, maraviroc (UK 427857) and aplaviroc (GW 873140), and the CXCR4 antagonist AMD 070. Fusion of viral and cellular membranes can be inhibited by peptides such as enfuvirtide and tifuvirtide (T 1249). Resistance to inhibitors associated with mutations in Env are observed. Most of the time, single mutations confer only a modest reduction in drug susceptibility. Combination of several mutations is usually required to develop a high-level drug resistance.</text>
</comment>